<evidence type="ECO:0000313" key="1">
    <source>
        <dbReference type="EMBL" id="EMF83343.1"/>
    </source>
</evidence>
<name>M3EQK8_9LEPT</name>
<organism evidence="1 2">
    <name type="scientific">Leptospira weilii serovar Topaz str. LT2116</name>
    <dbReference type="NCBI Taxonomy" id="1088540"/>
    <lineage>
        <taxon>Bacteria</taxon>
        <taxon>Pseudomonadati</taxon>
        <taxon>Spirochaetota</taxon>
        <taxon>Spirochaetia</taxon>
        <taxon>Leptospirales</taxon>
        <taxon>Leptospiraceae</taxon>
        <taxon>Leptospira</taxon>
    </lineage>
</organism>
<dbReference type="EMBL" id="AHOR02000013">
    <property type="protein sequence ID" value="EMF83343.1"/>
    <property type="molecule type" value="Genomic_DNA"/>
</dbReference>
<reference evidence="1 2" key="1">
    <citation type="submission" date="2013-01" db="EMBL/GenBank/DDBJ databases">
        <authorList>
            <person name="Harkins D.M."/>
            <person name="Durkin A.S."/>
            <person name="Brinkac L.M."/>
            <person name="Haft D.H."/>
            <person name="Selengut J.D."/>
            <person name="Sanka R."/>
            <person name="DePew J."/>
            <person name="Purushe J."/>
            <person name="Tulsiani S.M."/>
            <person name="Graham G.C."/>
            <person name="Burns M.-A."/>
            <person name="Dohnt M.F."/>
            <person name="Smythe L.D."/>
            <person name="McKay D.B."/>
            <person name="Craig S.B."/>
            <person name="Vinetz J.M."/>
            <person name="Sutton G.G."/>
            <person name="Nierman W.C."/>
            <person name="Fouts D.E."/>
        </authorList>
    </citation>
    <scope>NUCLEOTIDE SEQUENCE [LARGE SCALE GENOMIC DNA]</scope>
    <source>
        <strain evidence="1 2">LT2116</strain>
    </source>
</reference>
<sequence length="58" mass="7197">MIIDRTEFDFFSGLWEIDLKIPIDRAKYMYSRLLMRHELALKFYKKILPKVRTRNFVE</sequence>
<dbReference type="AlphaFoldDB" id="M3EQK8"/>
<proteinExistence type="predicted"/>
<comment type="caution">
    <text evidence="1">The sequence shown here is derived from an EMBL/GenBank/DDBJ whole genome shotgun (WGS) entry which is preliminary data.</text>
</comment>
<dbReference type="Proteomes" id="UP000011770">
    <property type="component" value="Unassembled WGS sequence"/>
</dbReference>
<evidence type="ECO:0000313" key="2">
    <source>
        <dbReference type="Proteomes" id="UP000011770"/>
    </source>
</evidence>
<protein>
    <submittedName>
        <fullName evidence="1">Uncharacterized protein</fullName>
    </submittedName>
</protein>
<gene>
    <name evidence="1" type="ORF">LEP1GSC188_2022</name>
</gene>
<accession>M3EQK8</accession>